<name>A0A0M8P3X7_9EURO</name>
<gene>
    <name evidence="1" type="ORF">ACN38_g8315</name>
</gene>
<protein>
    <recommendedName>
        <fullName evidence="3">rRNA adenine N(6)-methyltransferase</fullName>
    </recommendedName>
</protein>
<dbReference type="EMBL" id="LHQQ01000150">
    <property type="protein sequence ID" value="KOS40834.1"/>
    <property type="molecule type" value="Genomic_DNA"/>
</dbReference>
<dbReference type="InterPro" id="IPR029063">
    <property type="entry name" value="SAM-dependent_MTases_sf"/>
</dbReference>
<keyword evidence="2" id="KW-1185">Reference proteome</keyword>
<accession>A0A0M8P3X7</accession>
<proteinExistence type="predicted"/>
<comment type="caution">
    <text evidence="1">The sequence shown here is derived from an EMBL/GenBank/DDBJ whole genome shotgun (WGS) entry which is preliminary data.</text>
</comment>
<evidence type="ECO:0008006" key="3">
    <source>
        <dbReference type="Google" id="ProtNLM"/>
    </source>
</evidence>
<dbReference type="SUPFAM" id="SSF53335">
    <property type="entry name" value="S-adenosyl-L-methionine-dependent methyltransferases"/>
    <property type="match status" value="1"/>
</dbReference>
<dbReference type="Proteomes" id="UP000037696">
    <property type="component" value="Unassembled WGS sequence"/>
</dbReference>
<dbReference type="AlphaFoldDB" id="A0A0M8P3X7"/>
<evidence type="ECO:0000313" key="2">
    <source>
        <dbReference type="Proteomes" id="UP000037696"/>
    </source>
</evidence>
<sequence length="618" mass="69356">MRPIIPQRKPLAKFPETARLYPVLVKQRGKVKTRQQFVSDGLLDDVLKRLSPYLRRNPPVDILDLWPGGGFMSSKVNTLLKPRRHVLVEPGIKFHGLLTPLVESKPCYKLVQENIYGKHDWADFFATHLPEQGPGNRERSGNIPKNDTLLILANLPDSSSAVNHFRPSRWFLHFMDTCLKQTGVNLYGTVRVLATMPSVDIGLMLPRSATERTRTGVLAETIGLHNIEVASPAQPERSHLWQSWDYVNNNRKLVATRAAANGIITPPNRELPPVNVVPEIAHRGRNNQPFERRVHTPLHEKIFATIAEADKLGINSSHDTTDPKAKALIRNRGVALTKLVRDNSASHFRQKVAKLIVELDEVGRTFARAAADPKESVESLKALEDHMVSLKSSYTTFCASIHFIMLEKYDLVIDDLRLATLSNLFDDGNLVHDRRPFEPLYIHPDEIYPRGSGDERTVIYFESNPNPPVLKKVFDLPTPMVQPVLDRYLSLLALVGFRGKMSVAEFLEATFPLEPINNHVRDIPSLTHFAERRLKPGCGPMPLPDGSTLDPAFSYQENVDYDLSGVRIRTLTAQTIVEIAIKYEKLSDKLSTVGLSRALGGALTQAQVGDDLVKMKIK</sequence>
<reference evidence="1 2" key="1">
    <citation type="submission" date="2015-08" db="EMBL/GenBank/DDBJ databases">
        <title>Genome sequencing of Penicillium nordicum.</title>
        <authorList>
            <person name="Nguyen H.D."/>
            <person name="Seifert K.A."/>
        </authorList>
    </citation>
    <scope>NUCLEOTIDE SEQUENCE [LARGE SCALE GENOMIC DNA]</scope>
    <source>
        <strain evidence="1 2">DAOMC 185683</strain>
    </source>
</reference>
<dbReference type="OrthoDB" id="16079at2759"/>
<dbReference type="Gene3D" id="3.40.50.150">
    <property type="entry name" value="Vaccinia Virus protein VP39"/>
    <property type="match status" value="1"/>
</dbReference>
<evidence type="ECO:0000313" key="1">
    <source>
        <dbReference type="EMBL" id="KOS40834.1"/>
    </source>
</evidence>
<organism evidence="1 2">
    <name type="scientific">Penicillium nordicum</name>
    <dbReference type="NCBI Taxonomy" id="229535"/>
    <lineage>
        <taxon>Eukaryota</taxon>
        <taxon>Fungi</taxon>
        <taxon>Dikarya</taxon>
        <taxon>Ascomycota</taxon>
        <taxon>Pezizomycotina</taxon>
        <taxon>Eurotiomycetes</taxon>
        <taxon>Eurotiomycetidae</taxon>
        <taxon>Eurotiales</taxon>
        <taxon>Aspergillaceae</taxon>
        <taxon>Penicillium</taxon>
    </lineage>
</organism>